<dbReference type="EMBL" id="PSQE01000003">
    <property type="protein sequence ID" value="RHN67516.1"/>
    <property type="molecule type" value="Genomic_DNA"/>
</dbReference>
<dbReference type="AlphaFoldDB" id="A0A396IP61"/>
<dbReference type="InterPro" id="IPR053258">
    <property type="entry name" value="Ca-permeable_cation_channel"/>
</dbReference>
<feature type="transmembrane region" description="Helical" evidence="1">
    <location>
        <begin position="6"/>
        <end position="24"/>
    </location>
</feature>
<evidence type="ECO:0008006" key="4">
    <source>
        <dbReference type="Google" id="ProtNLM"/>
    </source>
</evidence>
<dbReference type="PANTHER" id="PTHR34115:SF17">
    <property type="entry name" value="PROTEIN, PUTATIVE-RELATED"/>
    <property type="match status" value="1"/>
</dbReference>
<proteinExistence type="predicted"/>
<protein>
    <recommendedName>
        <fullName evidence="4">Transmembrane protein</fullName>
    </recommendedName>
</protein>
<accession>A0A396IP61</accession>
<evidence type="ECO:0000313" key="3">
    <source>
        <dbReference type="Proteomes" id="UP000265566"/>
    </source>
</evidence>
<sequence length="174" mass="19866">MSFFKYYYFPTFLFIILCSFCFLFNQNRMITRNYKAYFFLMGLLVTLASTKYEALNTNPFQPLSPTMLLFLTSLCCHAVSSTADMSLSATIYIFHFSGVVGCETLLWIILSQISNWCIVNSFILVVTFLCHTNCIKLVHKLSCHTLDLFFLSKHSNSDVVSPPPNSEPQEASQV</sequence>
<gene>
    <name evidence="2" type="ORF">MtrunA17_Chr3g0103531</name>
</gene>
<feature type="transmembrane region" description="Helical" evidence="1">
    <location>
        <begin position="105"/>
        <end position="129"/>
    </location>
</feature>
<evidence type="ECO:0000256" key="1">
    <source>
        <dbReference type="SAM" id="Phobius"/>
    </source>
</evidence>
<evidence type="ECO:0000313" key="2">
    <source>
        <dbReference type="EMBL" id="RHN67516.1"/>
    </source>
</evidence>
<dbReference type="Gramene" id="rna15712">
    <property type="protein sequence ID" value="RHN67516.1"/>
    <property type="gene ID" value="gene15712"/>
</dbReference>
<dbReference type="Proteomes" id="UP000265566">
    <property type="component" value="Chromosome 3"/>
</dbReference>
<organism evidence="2 3">
    <name type="scientific">Medicago truncatula</name>
    <name type="common">Barrel medic</name>
    <name type="synonym">Medicago tribuloides</name>
    <dbReference type="NCBI Taxonomy" id="3880"/>
    <lineage>
        <taxon>Eukaryota</taxon>
        <taxon>Viridiplantae</taxon>
        <taxon>Streptophyta</taxon>
        <taxon>Embryophyta</taxon>
        <taxon>Tracheophyta</taxon>
        <taxon>Spermatophyta</taxon>
        <taxon>Magnoliopsida</taxon>
        <taxon>eudicotyledons</taxon>
        <taxon>Gunneridae</taxon>
        <taxon>Pentapetalae</taxon>
        <taxon>rosids</taxon>
        <taxon>fabids</taxon>
        <taxon>Fabales</taxon>
        <taxon>Fabaceae</taxon>
        <taxon>Papilionoideae</taxon>
        <taxon>50 kb inversion clade</taxon>
        <taxon>NPAAA clade</taxon>
        <taxon>Hologalegina</taxon>
        <taxon>IRL clade</taxon>
        <taxon>Trifolieae</taxon>
        <taxon>Medicago</taxon>
    </lineage>
</organism>
<reference evidence="3" key="1">
    <citation type="journal article" date="2018" name="Nat. Plants">
        <title>Whole-genome landscape of Medicago truncatula symbiotic genes.</title>
        <authorList>
            <person name="Pecrix Y."/>
            <person name="Staton S.E."/>
            <person name="Sallet E."/>
            <person name="Lelandais-Briere C."/>
            <person name="Moreau S."/>
            <person name="Carrere S."/>
            <person name="Blein T."/>
            <person name="Jardinaud M.F."/>
            <person name="Latrasse D."/>
            <person name="Zouine M."/>
            <person name="Zahm M."/>
            <person name="Kreplak J."/>
            <person name="Mayjonade B."/>
            <person name="Satge C."/>
            <person name="Perez M."/>
            <person name="Cauet S."/>
            <person name="Marande W."/>
            <person name="Chantry-Darmon C."/>
            <person name="Lopez-Roques C."/>
            <person name="Bouchez O."/>
            <person name="Berard A."/>
            <person name="Debelle F."/>
            <person name="Munos S."/>
            <person name="Bendahmane A."/>
            <person name="Berges H."/>
            <person name="Niebel A."/>
            <person name="Buitink J."/>
            <person name="Frugier F."/>
            <person name="Benhamed M."/>
            <person name="Crespi M."/>
            <person name="Gouzy J."/>
            <person name="Gamas P."/>
        </authorList>
    </citation>
    <scope>NUCLEOTIDE SEQUENCE [LARGE SCALE GENOMIC DNA]</scope>
    <source>
        <strain evidence="3">cv. Jemalong A17</strain>
    </source>
</reference>
<comment type="caution">
    <text evidence="2">The sequence shown here is derived from an EMBL/GenBank/DDBJ whole genome shotgun (WGS) entry which is preliminary data.</text>
</comment>
<keyword evidence="1" id="KW-0472">Membrane</keyword>
<name>A0A396IP61_MEDTR</name>
<feature type="transmembrane region" description="Helical" evidence="1">
    <location>
        <begin position="36"/>
        <end position="55"/>
    </location>
</feature>
<dbReference type="PANTHER" id="PTHR34115">
    <property type="entry name" value="PROTEIN, PUTATIVE-RELATED"/>
    <property type="match status" value="1"/>
</dbReference>
<keyword evidence="1" id="KW-1133">Transmembrane helix</keyword>
<keyword evidence="1" id="KW-0812">Transmembrane</keyword>